<dbReference type="PANTHER" id="PTHR34406">
    <property type="entry name" value="PROTEIN YCEI"/>
    <property type="match status" value="1"/>
</dbReference>
<name>A0A839HUZ9_9BURK</name>
<comment type="caution">
    <text evidence="3">The sequence shown here is derived from an EMBL/GenBank/DDBJ whole genome shotgun (WGS) entry which is preliminary data.</text>
</comment>
<organism evidence="3 4">
    <name type="scientific">Aquariibacter albus</name>
    <dbReference type="NCBI Taxonomy" id="2759899"/>
    <lineage>
        <taxon>Bacteria</taxon>
        <taxon>Pseudomonadati</taxon>
        <taxon>Pseudomonadota</taxon>
        <taxon>Betaproteobacteria</taxon>
        <taxon>Burkholderiales</taxon>
        <taxon>Sphaerotilaceae</taxon>
        <taxon>Aquariibacter</taxon>
    </lineage>
</organism>
<dbReference type="Proteomes" id="UP000586093">
    <property type="component" value="Unassembled WGS sequence"/>
</dbReference>
<sequence>MRFSRTLAAAALLALAGTAAQAEPVSYAIEGSHTFVTFEALHFGTSTNRGRFDKKEGTVTIDRAAKTGTLDVTIETGSISTGTAPFDKHLRGKDFFNSEAFPTARFVSDKFVFDGDKVTEVSGQLTLLGKTLPVTVKGQRFNCYPNPMLKREVCGGDFETTIQRSQWGMVYGLPGIPDSIKLIIQVEAVKQ</sequence>
<accession>A0A839HUZ9</accession>
<evidence type="ECO:0000313" key="4">
    <source>
        <dbReference type="Proteomes" id="UP000586093"/>
    </source>
</evidence>
<dbReference type="InterPro" id="IPR007372">
    <property type="entry name" value="Lipid/polyisoprenoid-bd_YceI"/>
</dbReference>
<dbReference type="InterPro" id="IPR036761">
    <property type="entry name" value="TTHA0802/YceI-like_sf"/>
</dbReference>
<keyword evidence="1" id="KW-0732">Signal</keyword>
<dbReference type="PANTHER" id="PTHR34406:SF2">
    <property type="entry name" value="PERIPLASMIC PROTEIN"/>
    <property type="match status" value="1"/>
</dbReference>
<dbReference type="SMART" id="SM00867">
    <property type="entry name" value="YceI"/>
    <property type="match status" value="1"/>
</dbReference>
<feature type="domain" description="Lipid/polyisoprenoid-binding YceI-like" evidence="2">
    <location>
        <begin position="26"/>
        <end position="189"/>
    </location>
</feature>
<evidence type="ECO:0000313" key="3">
    <source>
        <dbReference type="EMBL" id="MBB1162164.1"/>
    </source>
</evidence>
<dbReference type="RefSeq" id="WP_182663795.1">
    <property type="nucleotide sequence ID" value="NZ_JACIVI010000002.1"/>
</dbReference>
<feature type="chain" id="PRO_5032415246" evidence="1">
    <location>
        <begin position="23"/>
        <end position="191"/>
    </location>
</feature>
<evidence type="ECO:0000259" key="2">
    <source>
        <dbReference type="SMART" id="SM00867"/>
    </source>
</evidence>
<feature type="signal peptide" evidence="1">
    <location>
        <begin position="1"/>
        <end position="22"/>
    </location>
</feature>
<gene>
    <name evidence="3" type="ORF">H4F90_09235</name>
</gene>
<reference evidence="3 4" key="1">
    <citation type="submission" date="2020-08" db="EMBL/GenBank/DDBJ databases">
        <title>Aquariorum lacteus gen. nov., sp. nov., a new member of the family Comamonadaceae, isolated from freshwater aquarium.</title>
        <authorList>
            <person name="Chun S.-J."/>
        </authorList>
    </citation>
    <scope>NUCLEOTIDE SEQUENCE [LARGE SCALE GENOMIC DNA]</scope>
    <source>
        <strain evidence="3 4">SJAQ100</strain>
    </source>
</reference>
<dbReference type="Pfam" id="PF04264">
    <property type="entry name" value="YceI"/>
    <property type="match status" value="1"/>
</dbReference>
<protein>
    <submittedName>
        <fullName evidence="3">Polyisoprenoid-binding protein</fullName>
    </submittedName>
</protein>
<keyword evidence="4" id="KW-1185">Reference proteome</keyword>
<dbReference type="Gene3D" id="2.40.128.110">
    <property type="entry name" value="Lipid/polyisoprenoid-binding, YceI-like"/>
    <property type="match status" value="1"/>
</dbReference>
<dbReference type="SUPFAM" id="SSF101874">
    <property type="entry name" value="YceI-like"/>
    <property type="match status" value="1"/>
</dbReference>
<dbReference type="AlphaFoldDB" id="A0A839HUZ9"/>
<dbReference type="EMBL" id="JACIVI010000002">
    <property type="protein sequence ID" value="MBB1162164.1"/>
    <property type="molecule type" value="Genomic_DNA"/>
</dbReference>
<proteinExistence type="predicted"/>
<evidence type="ECO:0000256" key="1">
    <source>
        <dbReference type="SAM" id="SignalP"/>
    </source>
</evidence>